<dbReference type="PANTHER" id="PTHR43365:SF1">
    <property type="entry name" value="ACETYL-COA C-ACYLTRANSFERASE"/>
    <property type="match status" value="1"/>
</dbReference>
<keyword evidence="3 4" id="KW-0012">Acyltransferase</keyword>
<dbReference type="SUPFAM" id="SSF53901">
    <property type="entry name" value="Thiolase-like"/>
    <property type="match status" value="2"/>
</dbReference>
<evidence type="ECO:0000313" key="7">
    <source>
        <dbReference type="EMBL" id="TJZ75952.1"/>
    </source>
</evidence>
<keyword evidence="2 4" id="KW-0808">Transferase</keyword>
<dbReference type="InterPro" id="IPR020617">
    <property type="entry name" value="Thiolase_C"/>
</dbReference>
<evidence type="ECO:0000256" key="2">
    <source>
        <dbReference type="ARBA" id="ARBA00022679"/>
    </source>
</evidence>
<dbReference type="PIRSF" id="PIRSF000429">
    <property type="entry name" value="Ac-CoA_Ac_transf"/>
    <property type="match status" value="1"/>
</dbReference>
<dbReference type="InterPro" id="IPR020616">
    <property type="entry name" value="Thiolase_N"/>
</dbReference>
<dbReference type="Gene3D" id="3.40.47.10">
    <property type="match status" value="2"/>
</dbReference>
<dbReference type="EC" id="2.3.1.16" evidence="7"/>
<dbReference type="Pfam" id="PF00108">
    <property type="entry name" value="Thiolase_N"/>
    <property type="match status" value="1"/>
</dbReference>
<dbReference type="Pfam" id="PF02803">
    <property type="entry name" value="Thiolase_C"/>
    <property type="match status" value="1"/>
</dbReference>
<dbReference type="InterPro" id="IPR016039">
    <property type="entry name" value="Thiolase-like"/>
</dbReference>
<evidence type="ECO:0000313" key="8">
    <source>
        <dbReference type="Proteomes" id="UP000305109"/>
    </source>
</evidence>
<organism evidence="7 8">
    <name type="scientific">Rhodococcus oryzae</name>
    <dbReference type="NCBI Taxonomy" id="2571143"/>
    <lineage>
        <taxon>Bacteria</taxon>
        <taxon>Bacillati</taxon>
        <taxon>Actinomycetota</taxon>
        <taxon>Actinomycetes</taxon>
        <taxon>Mycobacteriales</taxon>
        <taxon>Nocardiaceae</taxon>
        <taxon>Rhodococcus</taxon>
    </lineage>
</organism>
<dbReference type="InterPro" id="IPR002155">
    <property type="entry name" value="Thiolase"/>
</dbReference>
<evidence type="ECO:0000256" key="3">
    <source>
        <dbReference type="ARBA" id="ARBA00023315"/>
    </source>
</evidence>
<dbReference type="EMBL" id="SUMD01000009">
    <property type="protein sequence ID" value="TJZ75952.1"/>
    <property type="molecule type" value="Genomic_DNA"/>
</dbReference>
<dbReference type="InterPro" id="IPR020613">
    <property type="entry name" value="Thiolase_CS"/>
</dbReference>
<evidence type="ECO:0000256" key="4">
    <source>
        <dbReference type="RuleBase" id="RU003557"/>
    </source>
</evidence>
<name>A0ABY2RIX6_9NOCA</name>
<dbReference type="PROSITE" id="PS00737">
    <property type="entry name" value="THIOLASE_2"/>
    <property type="match status" value="1"/>
</dbReference>
<feature type="domain" description="Thiolase C-terminal" evidence="6">
    <location>
        <begin position="256"/>
        <end position="376"/>
    </location>
</feature>
<dbReference type="CDD" id="cd00751">
    <property type="entry name" value="thiolase"/>
    <property type="match status" value="1"/>
</dbReference>
<comment type="caution">
    <text evidence="7">The sequence shown here is derived from an EMBL/GenBank/DDBJ whole genome shotgun (WGS) entry which is preliminary data.</text>
</comment>
<dbReference type="NCBIfam" id="TIGR01930">
    <property type="entry name" value="AcCoA-C-Actrans"/>
    <property type="match status" value="1"/>
</dbReference>
<protein>
    <submittedName>
        <fullName evidence="7">Acetyl-CoA C-acyltransferase</fullName>
        <ecNumber evidence="7">2.3.1.16</ecNumber>
    </submittedName>
</protein>
<gene>
    <name evidence="7" type="ORF">FCG67_18170</name>
</gene>
<feature type="domain" description="Thiolase N-terminal" evidence="5">
    <location>
        <begin position="5"/>
        <end position="246"/>
    </location>
</feature>
<keyword evidence="8" id="KW-1185">Reference proteome</keyword>
<evidence type="ECO:0000256" key="1">
    <source>
        <dbReference type="ARBA" id="ARBA00010982"/>
    </source>
</evidence>
<dbReference type="PANTHER" id="PTHR43365">
    <property type="entry name" value="BLR7806 PROTEIN"/>
    <property type="match status" value="1"/>
</dbReference>
<reference evidence="7 8" key="1">
    <citation type="submission" date="2019-04" db="EMBL/GenBank/DDBJ databases">
        <title>Rhodococcus oryzae sp. nov., a novel actinomycete isolated from rhizosphere soil of rice (Oryza sativa L.).</title>
        <authorList>
            <person name="Li C."/>
        </authorList>
    </citation>
    <scope>NUCLEOTIDE SEQUENCE [LARGE SCALE GENOMIC DNA]</scope>
    <source>
        <strain evidence="7 8">NEAU-CX67</strain>
    </source>
</reference>
<dbReference type="RefSeq" id="WP_136911102.1">
    <property type="nucleotide sequence ID" value="NZ_SUMD01000009.1"/>
</dbReference>
<accession>A0ABY2RIX6</accession>
<dbReference type="Proteomes" id="UP000305109">
    <property type="component" value="Unassembled WGS sequence"/>
</dbReference>
<sequence length="378" mass="38915">MHDAVIVDAVRTPIGKRGGSLSDMHPADLSAHVLTALTGRVGIDPAEIDDVIWGCVVQAAEQAGNIARTAGLAAGWPESVPGTTVNRACGSSQQALSFAAASVIAGHQDFIVAGGVESMSRVPMGSAAKEGSSATPPSVQGRYGIESFSQGLGAEMMAERWNLDRRTLDEYSLRSHELTAQAIDAGAFDSQLAPIDGRLTADEGLRRGGSIEKLASLKTPFKEDGVIHAGNASQISDGAAALLVTTSAIAATRGLDPIARIHTVAVTGDDPVMMLSGPISATAKALSRSGLSIEDIGAFEVNEAFAPVPLAWLAETGADEKRLNPLGGAIAVGHPLGGSGAILMTRLVHHMRDNGIRYGLQTMCEAGGMANATIVELL</sequence>
<comment type="similarity">
    <text evidence="1 4">Belongs to the thiolase-like superfamily. Thiolase family.</text>
</comment>
<evidence type="ECO:0000259" key="5">
    <source>
        <dbReference type="Pfam" id="PF00108"/>
    </source>
</evidence>
<dbReference type="GO" id="GO:0003988">
    <property type="term" value="F:acetyl-CoA C-acyltransferase activity"/>
    <property type="evidence" value="ECO:0007669"/>
    <property type="project" value="UniProtKB-EC"/>
</dbReference>
<evidence type="ECO:0000259" key="6">
    <source>
        <dbReference type="Pfam" id="PF02803"/>
    </source>
</evidence>
<proteinExistence type="inferred from homology"/>